<keyword evidence="3" id="KW-0805">Transcription regulation</keyword>
<dbReference type="CDD" id="cd00609">
    <property type="entry name" value="AAT_like"/>
    <property type="match status" value="1"/>
</dbReference>
<dbReference type="Pfam" id="PF00392">
    <property type="entry name" value="GntR"/>
    <property type="match status" value="1"/>
</dbReference>
<dbReference type="GO" id="GO:0003677">
    <property type="term" value="F:DNA binding"/>
    <property type="evidence" value="ECO:0007669"/>
    <property type="project" value="UniProtKB-KW"/>
</dbReference>
<keyword evidence="2" id="KW-0663">Pyridoxal phosphate</keyword>
<comment type="similarity">
    <text evidence="1">In the C-terminal section; belongs to the class-I pyridoxal-phosphate-dependent aminotransferase family.</text>
</comment>
<evidence type="ECO:0000256" key="3">
    <source>
        <dbReference type="ARBA" id="ARBA00023015"/>
    </source>
</evidence>
<accession>A0AAU1UGJ5</accession>
<dbReference type="GO" id="GO:0008483">
    <property type="term" value="F:transaminase activity"/>
    <property type="evidence" value="ECO:0007669"/>
    <property type="project" value="UniProtKB-KW"/>
</dbReference>
<gene>
    <name evidence="8" type="ORF">OHU69_35075</name>
</gene>
<keyword evidence="4" id="KW-0238">DNA-binding</keyword>
<dbReference type="GO" id="GO:0003700">
    <property type="term" value="F:DNA-binding transcription factor activity"/>
    <property type="evidence" value="ECO:0007669"/>
    <property type="project" value="InterPro"/>
</dbReference>
<keyword evidence="5" id="KW-0804">Transcription</keyword>
<evidence type="ECO:0000259" key="7">
    <source>
        <dbReference type="PROSITE" id="PS50949"/>
    </source>
</evidence>
<feature type="domain" description="HTH gntR-type" evidence="7">
    <location>
        <begin position="24"/>
        <end position="92"/>
    </location>
</feature>
<dbReference type="PANTHER" id="PTHR46577">
    <property type="entry name" value="HTH-TYPE TRANSCRIPTIONAL REGULATORY PROTEIN GABR"/>
    <property type="match status" value="1"/>
</dbReference>
<sequence length="473" mass="50431">MADSWVNSAERIGADLHLDLSGAGSRRAALMGALRDAVRSGRLAPGTRLPPYRSLAADLGVARNTVADAYAELVAEGWLTARQGSGTRVAERAGPPAPGRTPKKGPTRTHGPRHDLRQGTPDASSFPCAEWAAAYRRALQAAPNEAFGPGDPQGRVELREALTEYLARARGVRTEPDRIVICSGFAHALRLLFDGRVLRGPLAVESYGLDFHREILTAAGVRTLPLTLDEHGARVGELTAGASRARAALLTPAHQFPTGGPLHAERRTAVVDWARARGGLIVEDDYDGEFRYDRRPVGAVQGLDPERVVYVGSVSKSLSPALRLGWMVLPQGLVGDVVVAKGEREAWASVPDQLALADFLVSGSYDRHVRRMRQRYRGRQDRLVEALAERAPGVAVTGIAAGLHAVLRLPPGTERSVVKAAAWGGVALDGLAEFRHPEATMPHADGLVVGYSTPSDHAYGAALDALCGVLPPD</sequence>
<reference evidence="8" key="1">
    <citation type="submission" date="2022-10" db="EMBL/GenBank/DDBJ databases">
        <title>The complete genomes of actinobacterial strains from the NBC collection.</title>
        <authorList>
            <person name="Joergensen T.S."/>
            <person name="Alvarez Arevalo M."/>
            <person name="Sterndorff E.B."/>
            <person name="Faurdal D."/>
            <person name="Vuksanovic O."/>
            <person name="Mourched A.-S."/>
            <person name="Charusanti P."/>
            <person name="Shaw S."/>
            <person name="Blin K."/>
            <person name="Weber T."/>
        </authorList>
    </citation>
    <scope>NUCLEOTIDE SEQUENCE</scope>
    <source>
        <strain evidence="8">NBC_00119</strain>
    </source>
</reference>
<evidence type="ECO:0000256" key="6">
    <source>
        <dbReference type="SAM" id="MobiDB-lite"/>
    </source>
</evidence>
<dbReference type="Gene3D" id="3.40.640.10">
    <property type="entry name" value="Type I PLP-dependent aspartate aminotransferase-like (Major domain)"/>
    <property type="match status" value="1"/>
</dbReference>
<dbReference type="SMART" id="SM00345">
    <property type="entry name" value="HTH_GNTR"/>
    <property type="match status" value="1"/>
</dbReference>
<dbReference type="InterPro" id="IPR015421">
    <property type="entry name" value="PyrdxlP-dep_Trfase_major"/>
</dbReference>
<evidence type="ECO:0000256" key="1">
    <source>
        <dbReference type="ARBA" id="ARBA00005384"/>
    </source>
</evidence>
<evidence type="ECO:0000313" key="8">
    <source>
        <dbReference type="EMBL" id="WTS15813.1"/>
    </source>
</evidence>
<dbReference type="InterPro" id="IPR004839">
    <property type="entry name" value="Aminotransferase_I/II_large"/>
</dbReference>
<dbReference type="CDD" id="cd07377">
    <property type="entry name" value="WHTH_GntR"/>
    <property type="match status" value="1"/>
</dbReference>
<dbReference type="InterPro" id="IPR000524">
    <property type="entry name" value="Tscrpt_reg_HTH_GntR"/>
</dbReference>
<feature type="region of interest" description="Disordered" evidence="6">
    <location>
        <begin position="84"/>
        <end position="123"/>
    </location>
</feature>
<protein>
    <submittedName>
        <fullName evidence="8">PLP-dependent aminotransferase family protein</fullName>
    </submittedName>
</protein>
<proteinExistence type="inferred from homology"/>
<dbReference type="PRINTS" id="PR00035">
    <property type="entry name" value="HTHGNTR"/>
</dbReference>
<dbReference type="InterPro" id="IPR036390">
    <property type="entry name" value="WH_DNA-bd_sf"/>
</dbReference>
<keyword evidence="8" id="KW-0808">Transferase</keyword>
<evidence type="ECO:0000256" key="4">
    <source>
        <dbReference type="ARBA" id="ARBA00023125"/>
    </source>
</evidence>
<dbReference type="SUPFAM" id="SSF53383">
    <property type="entry name" value="PLP-dependent transferases"/>
    <property type="match status" value="1"/>
</dbReference>
<dbReference type="Pfam" id="PF00155">
    <property type="entry name" value="Aminotran_1_2"/>
    <property type="match status" value="1"/>
</dbReference>
<dbReference type="InterPro" id="IPR015424">
    <property type="entry name" value="PyrdxlP-dep_Trfase"/>
</dbReference>
<organism evidence="8">
    <name type="scientific">Streptomyces sp. NBC_00119</name>
    <dbReference type="NCBI Taxonomy" id="2975659"/>
    <lineage>
        <taxon>Bacteria</taxon>
        <taxon>Bacillati</taxon>
        <taxon>Actinomycetota</taxon>
        <taxon>Actinomycetes</taxon>
        <taxon>Kitasatosporales</taxon>
        <taxon>Streptomycetaceae</taxon>
        <taxon>Streptomyces</taxon>
    </lineage>
</organism>
<dbReference type="PANTHER" id="PTHR46577:SF1">
    <property type="entry name" value="HTH-TYPE TRANSCRIPTIONAL REGULATORY PROTEIN GABR"/>
    <property type="match status" value="1"/>
</dbReference>
<dbReference type="SUPFAM" id="SSF46785">
    <property type="entry name" value="Winged helix' DNA-binding domain"/>
    <property type="match status" value="1"/>
</dbReference>
<dbReference type="EMBL" id="CP108195">
    <property type="protein sequence ID" value="WTS15813.1"/>
    <property type="molecule type" value="Genomic_DNA"/>
</dbReference>
<dbReference type="GO" id="GO:0030170">
    <property type="term" value="F:pyridoxal phosphate binding"/>
    <property type="evidence" value="ECO:0007669"/>
    <property type="project" value="InterPro"/>
</dbReference>
<dbReference type="AlphaFoldDB" id="A0AAU1UGJ5"/>
<dbReference type="InterPro" id="IPR051446">
    <property type="entry name" value="HTH_trans_reg/aminotransferase"/>
</dbReference>
<dbReference type="InterPro" id="IPR036388">
    <property type="entry name" value="WH-like_DNA-bd_sf"/>
</dbReference>
<dbReference type="PROSITE" id="PS50949">
    <property type="entry name" value="HTH_GNTR"/>
    <property type="match status" value="1"/>
</dbReference>
<feature type="compositionally biased region" description="Basic residues" evidence="6">
    <location>
        <begin position="101"/>
        <end position="111"/>
    </location>
</feature>
<keyword evidence="8" id="KW-0032">Aminotransferase</keyword>
<evidence type="ECO:0000256" key="5">
    <source>
        <dbReference type="ARBA" id="ARBA00023163"/>
    </source>
</evidence>
<evidence type="ECO:0000256" key="2">
    <source>
        <dbReference type="ARBA" id="ARBA00022898"/>
    </source>
</evidence>
<dbReference type="Gene3D" id="1.10.10.10">
    <property type="entry name" value="Winged helix-like DNA-binding domain superfamily/Winged helix DNA-binding domain"/>
    <property type="match status" value="1"/>
</dbReference>
<name>A0AAU1UGJ5_9ACTN</name>